<evidence type="ECO:0000256" key="1">
    <source>
        <dbReference type="ARBA" id="ARBA00003257"/>
    </source>
</evidence>
<feature type="transmembrane region" description="Helical" evidence="19">
    <location>
        <begin position="218"/>
        <end position="238"/>
    </location>
</feature>
<keyword evidence="16 19" id="KW-0472">Membrane</keyword>
<protein>
    <recommendedName>
        <fullName evidence="5">NADH-ubiquinone oxidoreductase chain 2</fullName>
        <ecNumber evidence="4">7.1.1.2</ecNumber>
    </recommendedName>
    <alternativeName>
        <fullName evidence="17">NADH dehydrogenase subunit 2</fullName>
    </alternativeName>
</protein>
<evidence type="ECO:0000256" key="11">
    <source>
        <dbReference type="ARBA" id="ARBA00022982"/>
    </source>
</evidence>
<proteinExistence type="inferred from homology"/>
<dbReference type="InterPro" id="IPR050175">
    <property type="entry name" value="Complex_I_Subunit_2"/>
</dbReference>
<dbReference type="PANTHER" id="PTHR46552:SF1">
    <property type="entry name" value="NADH-UBIQUINONE OXIDOREDUCTASE CHAIN 2"/>
    <property type="match status" value="1"/>
</dbReference>
<evidence type="ECO:0000256" key="4">
    <source>
        <dbReference type="ARBA" id="ARBA00012944"/>
    </source>
</evidence>
<evidence type="ECO:0000256" key="12">
    <source>
        <dbReference type="ARBA" id="ARBA00022989"/>
    </source>
</evidence>
<name>A0A343S593_9ARAC</name>
<evidence type="ECO:0000256" key="6">
    <source>
        <dbReference type="ARBA" id="ARBA00022448"/>
    </source>
</evidence>
<comment type="function">
    <text evidence="1">Core subunit of the mitochondrial membrane respiratory chain NADH dehydrogenase (Complex I) that is believed to belong to the minimal assembly required for catalysis. Complex I functions in the transfer of electrons from NADH to the respiratory chain. The immediate electron acceptor for the enzyme is believed to be ubiquinone.</text>
</comment>
<feature type="domain" description="NADH:quinone oxidoreductase/Mrp antiporter transmembrane" evidence="20">
    <location>
        <begin position="23"/>
        <end position="73"/>
    </location>
</feature>
<feature type="transmembrane region" description="Helical" evidence="19">
    <location>
        <begin position="168"/>
        <end position="197"/>
    </location>
</feature>
<keyword evidence="12 19" id="KW-1133">Transmembrane helix</keyword>
<evidence type="ECO:0000256" key="14">
    <source>
        <dbReference type="ARBA" id="ARBA00023075"/>
    </source>
</evidence>
<feature type="transmembrane region" description="Helical" evidence="19">
    <location>
        <begin position="300"/>
        <end position="316"/>
    </location>
</feature>
<accession>A0A343S593</accession>
<evidence type="ECO:0000256" key="17">
    <source>
        <dbReference type="ARBA" id="ARBA00031028"/>
    </source>
</evidence>
<feature type="transmembrane region" description="Helical" evidence="19">
    <location>
        <begin position="250"/>
        <end position="269"/>
    </location>
</feature>
<comment type="subcellular location">
    <subcellularLocation>
        <location evidence="2">Mitochondrion inner membrane</location>
        <topology evidence="2">Multi-pass membrane protein</topology>
    </subcellularLocation>
</comment>
<evidence type="ECO:0000256" key="5">
    <source>
        <dbReference type="ARBA" id="ARBA00021008"/>
    </source>
</evidence>
<comment type="similarity">
    <text evidence="3">Belongs to the complex I subunit 2 family.</text>
</comment>
<evidence type="ECO:0000259" key="20">
    <source>
        <dbReference type="Pfam" id="PF00361"/>
    </source>
</evidence>
<dbReference type="GO" id="GO:0005743">
    <property type="term" value="C:mitochondrial inner membrane"/>
    <property type="evidence" value="ECO:0007669"/>
    <property type="project" value="UniProtKB-SubCell"/>
</dbReference>
<evidence type="ECO:0000256" key="3">
    <source>
        <dbReference type="ARBA" id="ARBA00007012"/>
    </source>
</evidence>
<keyword evidence="7" id="KW-0679">Respiratory chain</keyword>
<reference evidence="21" key="2">
    <citation type="submission" date="2017-11" db="EMBL/GenBank/DDBJ databases">
        <authorList>
            <person name="Han C.G."/>
        </authorList>
    </citation>
    <scope>NUCLEOTIDE SEQUENCE</scope>
</reference>
<gene>
    <name evidence="21" type="primary">ND2</name>
</gene>
<keyword evidence="6" id="KW-0813">Transport</keyword>
<evidence type="ECO:0000256" key="13">
    <source>
        <dbReference type="ARBA" id="ARBA00023027"/>
    </source>
</evidence>
<evidence type="ECO:0000313" key="21">
    <source>
        <dbReference type="EMBL" id="AUJ21380.1"/>
    </source>
</evidence>
<feature type="transmembrane region" description="Helical" evidence="19">
    <location>
        <begin position="5"/>
        <end position="21"/>
    </location>
</feature>
<feature type="transmembrane region" description="Helical" evidence="19">
    <location>
        <begin position="57"/>
        <end position="76"/>
    </location>
</feature>
<evidence type="ECO:0000256" key="9">
    <source>
        <dbReference type="ARBA" id="ARBA00022792"/>
    </source>
</evidence>
<keyword evidence="15 21" id="KW-0496">Mitochondrion</keyword>
<sequence length="317" mass="37254">MSYFNFMFIIMFLSSFILVLGGDNWFMLWMGLEINMISFIMLIYSKDIFSVEMCMKYFFIQGVGSSLLLMMIILSGDYFKESILLILSYKMGSGPFFFWFPVFCSGIDWKSCILVMSMQKLIPLMFFTMFMCSIAWVILVASMVIGVLGCFNESKLKKFMGYSSIHYVGWMILCINTESFLWIFYMLCYTFMLLGVVVSINSFEMFKVKDFLLVKKPLLYLFSMLNMGGMPPMLGFFLKWWVFLLLVNKVVWVVWLIIVMAVFMFYVYLRLVYHLMVDYSFFHSFSFSGLSKSMNNKLEWVYMLAMGVAPMVGWLIL</sequence>
<geneLocation type="mitochondrion" evidence="21"/>
<dbReference type="Pfam" id="PF00361">
    <property type="entry name" value="Proton_antipo_M"/>
    <property type="match status" value="2"/>
</dbReference>
<dbReference type="GO" id="GO:0006120">
    <property type="term" value="P:mitochondrial electron transport, NADH to ubiquinone"/>
    <property type="evidence" value="ECO:0007669"/>
    <property type="project" value="TreeGrafter"/>
</dbReference>
<evidence type="ECO:0000256" key="7">
    <source>
        <dbReference type="ARBA" id="ARBA00022660"/>
    </source>
</evidence>
<keyword evidence="14" id="KW-0830">Ubiquinone</keyword>
<feature type="transmembrane region" description="Helical" evidence="19">
    <location>
        <begin position="124"/>
        <end position="148"/>
    </location>
</feature>
<keyword evidence="11" id="KW-0249">Electron transport</keyword>
<evidence type="ECO:0000256" key="10">
    <source>
        <dbReference type="ARBA" id="ARBA00022967"/>
    </source>
</evidence>
<evidence type="ECO:0000256" key="16">
    <source>
        <dbReference type="ARBA" id="ARBA00023136"/>
    </source>
</evidence>
<evidence type="ECO:0000256" key="2">
    <source>
        <dbReference type="ARBA" id="ARBA00004448"/>
    </source>
</evidence>
<evidence type="ECO:0000256" key="19">
    <source>
        <dbReference type="SAM" id="Phobius"/>
    </source>
</evidence>
<dbReference type="AlphaFoldDB" id="A0A343S593"/>
<dbReference type="PANTHER" id="PTHR46552">
    <property type="entry name" value="NADH-UBIQUINONE OXIDOREDUCTASE CHAIN 2"/>
    <property type="match status" value="1"/>
</dbReference>
<keyword evidence="10" id="KW-1278">Translocase</keyword>
<dbReference type="EC" id="7.1.1.2" evidence="4"/>
<dbReference type="GO" id="GO:0008137">
    <property type="term" value="F:NADH dehydrogenase (ubiquinone) activity"/>
    <property type="evidence" value="ECO:0007669"/>
    <property type="project" value="UniProtKB-EC"/>
</dbReference>
<keyword evidence="9" id="KW-0999">Mitochondrion inner membrane</keyword>
<evidence type="ECO:0000256" key="18">
    <source>
        <dbReference type="ARBA" id="ARBA00049551"/>
    </source>
</evidence>
<keyword evidence="8 19" id="KW-0812">Transmembrane</keyword>
<evidence type="ECO:0000256" key="15">
    <source>
        <dbReference type="ARBA" id="ARBA00023128"/>
    </source>
</evidence>
<feature type="transmembrane region" description="Helical" evidence="19">
    <location>
        <begin position="27"/>
        <end position="45"/>
    </location>
</feature>
<dbReference type="InterPro" id="IPR001750">
    <property type="entry name" value="ND/Mrp_TM"/>
</dbReference>
<dbReference type="EMBL" id="MG564497">
    <property type="protein sequence ID" value="AUJ21380.1"/>
    <property type="molecule type" value="Genomic_DNA"/>
</dbReference>
<feature type="domain" description="NADH:quinone oxidoreductase/Mrp antiporter transmembrane" evidence="20">
    <location>
        <begin position="83"/>
        <end position="263"/>
    </location>
</feature>
<evidence type="ECO:0000256" key="8">
    <source>
        <dbReference type="ARBA" id="ARBA00022692"/>
    </source>
</evidence>
<keyword evidence="13" id="KW-0520">NAD</keyword>
<reference evidence="21" key="1">
    <citation type="journal article" date="2017" name="Genes (Basel)">
        <title>Ancient DNA Resolves the History of Tetragnatha (Araneae, Tetragnathidae) Spiders on Rapa Nui.</title>
        <authorList>
            <person name="Cotoras D.D."/>
            <person name="Murray G.G.R."/>
            <person name="Kapp J."/>
            <person name="Gillespie R.G."/>
            <person name="Griswold C."/>
            <person name="Simison W.B."/>
            <person name="Green R.E."/>
            <person name="Shapiro B."/>
        </authorList>
    </citation>
    <scope>NUCLEOTIDE SEQUENCE</scope>
</reference>
<organism evidence="21">
    <name type="scientific">Tetragnatha macilenta</name>
    <dbReference type="NCBI Taxonomy" id="545211"/>
    <lineage>
        <taxon>Eukaryota</taxon>
        <taxon>Metazoa</taxon>
        <taxon>Ecdysozoa</taxon>
        <taxon>Arthropoda</taxon>
        <taxon>Chelicerata</taxon>
        <taxon>Arachnida</taxon>
        <taxon>Araneae</taxon>
        <taxon>Araneomorphae</taxon>
        <taxon>Entelegynae</taxon>
        <taxon>Araneoidea</taxon>
        <taxon>Tetragnathidae</taxon>
        <taxon>Tetragnatha</taxon>
    </lineage>
</organism>
<comment type="catalytic activity">
    <reaction evidence="18">
        <text>a ubiquinone + NADH + 5 H(+)(in) = a ubiquinol + NAD(+) + 4 H(+)(out)</text>
        <dbReference type="Rhea" id="RHEA:29091"/>
        <dbReference type="Rhea" id="RHEA-COMP:9565"/>
        <dbReference type="Rhea" id="RHEA-COMP:9566"/>
        <dbReference type="ChEBI" id="CHEBI:15378"/>
        <dbReference type="ChEBI" id="CHEBI:16389"/>
        <dbReference type="ChEBI" id="CHEBI:17976"/>
        <dbReference type="ChEBI" id="CHEBI:57540"/>
        <dbReference type="ChEBI" id="CHEBI:57945"/>
        <dbReference type="EC" id="7.1.1.2"/>
    </reaction>
</comment>